<organism evidence="2">
    <name type="scientific">uncultured Sphingomonadaceae bacterium</name>
    <dbReference type="NCBI Taxonomy" id="169976"/>
    <lineage>
        <taxon>Bacteria</taxon>
        <taxon>Pseudomonadati</taxon>
        <taxon>Pseudomonadota</taxon>
        <taxon>Alphaproteobacteria</taxon>
        <taxon>Sphingomonadales</taxon>
        <taxon>Sphingomonadaceae</taxon>
        <taxon>environmental samples</taxon>
    </lineage>
</organism>
<proteinExistence type="predicted"/>
<feature type="region of interest" description="Disordered" evidence="1">
    <location>
        <begin position="1"/>
        <end position="73"/>
    </location>
</feature>
<sequence>MSEHDGTNDVTEGADPAQESTADYFEGVRNSGPLPGFERGFDPRAEPEPSFDPDAYGYDDDDEFEEYDDDEGGLTDIESMIDAAIERQWPGATGLDLVKQEFHDQMAEEARLQAATQARDQEFTRIEHTYPELRDPEVGEQVLDVALNYLRQIGREDIASGPGMADLVEQVFRSRPAEDWLNDQIQDGVLRAGGFGNPLA</sequence>
<gene>
    <name evidence="2" type="ORF">AVDCRST_MAG91-403</name>
</gene>
<dbReference type="EMBL" id="CADCVX010000090">
    <property type="protein sequence ID" value="CAA9488263.1"/>
    <property type="molecule type" value="Genomic_DNA"/>
</dbReference>
<reference evidence="2" key="1">
    <citation type="submission" date="2020-02" db="EMBL/GenBank/DDBJ databases">
        <authorList>
            <person name="Meier V. D."/>
        </authorList>
    </citation>
    <scope>NUCLEOTIDE SEQUENCE</scope>
    <source>
        <strain evidence="2">AVDCRST_MAG91</strain>
    </source>
</reference>
<name>A0A6J4SBI9_9SPHN</name>
<evidence type="ECO:0000313" key="2">
    <source>
        <dbReference type="EMBL" id="CAA9488263.1"/>
    </source>
</evidence>
<evidence type="ECO:0000256" key="1">
    <source>
        <dbReference type="SAM" id="MobiDB-lite"/>
    </source>
</evidence>
<accession>A0A6J4SBI9</accession>
<protein>
    <submittedName>
        <fullName evidence="2">Uncharacterized protein</fullName>
    </submittedName>
</protein>
<feature type="compositionally biased region" description="Acidic residues" evidence="1">
    <location>
        <begin position="57"/>
        <end position="73"/>
    </location>
</feature>
<dbReference type="AlphaFoldDB" id="A0A6J4SBI9"/>